<dbReference type="EMBL" id="JAYGIM010000019">
    <property type="protein sequence ID" value="MEA5429236.1"/>
    <property type="molecule type" value="Genomic_DNA"/>
</dbReference>
<keyword evidence="4" id="KW-1185">Reference proteome</keyword>
<keyword evidence="2" id="KW-1133">Transmembrane helix</keyword>
<dbReference type="RefSeq" id="WP_323689359.1">
    <property type="nucleotide sequence ID" value="NZ_JAYGIM010000019.1"/>
</dbReference>
<evidence type="ECO:0000256" key="1">
    <source>
        <dbReference type="SAM" id="MobiDB-lite"/>
    </source>
</evidence>
<organism evidence="3 4">
    <name type="scientific">Arcicella lustrica</name>
    <dbReference type="NCBI Taxonomy" id="2984196"/>
    <lineage>
        <taxon>Bacteria</taxon>
        <taxon>Pseudomonadati</taxon>
        <taxon>Bacteroidota</taxon>
        <taxon>Cytophagia</taxon>
        <taxon>Cytophagales</taxon>
        <taxon>Flectobacillaceae</taxon>
        <taxon>Arcicella</taxon>
    </lineage>
</organism>
<feature type="region of interest" description="Disordered" evidence="1">
    <location>
        <begin position="146"/>
        <end position="174"/>
    </location>
</feature>
<proteinExistence type="predicted"/>
<evidence type="ECO:0000313" key="4">
    <source>
        <dbReference type="Proteomes" id="UP001302222"/>
    </source>
</evidence>
<evidence type="ECO:0000313" key="3">
    <source>
        <dbReference type="EMBL" id="MEA5429236.1"/>
    </source>
</evidence>
<evidence type="ECO:0000256" key="2">
    <source>
        <dbReference type="SAM" id="Phobius"/>
    </source>
</evidence>
<accession>A0ABU5SPJ8</accession>
<dbReference type="NCBIfam" id="NF033634">
    <property type="entry name" value="SLATT_1"/>
    <property type="match status" value="1"/>
</dbReference>
<sequence length="174" mass="20358">MKDKTIDDPFYFQIQREINRIESKADTYTWMFYLIRITQIILTSAITFISGLADTICNSSAWTLFIGALVTAITAIDTLFQVEAKKNTYKLVLFELRTIRAEFVYKFIQLSKTNDSKLKEEILQKFREQLFEKYRNANSYARDLIGTDTEKEAKQNDNNVEAKNDIETNEHPDK</sequence>
<feature type="transmembrane region" description="Helical" evidence="2">
    <location>
        <begin position="30"/>
        <end position="53"/>
    </location>
</feature>
<feature type="transmembrane region" description="Helical" evidence="2">
    <location>
        <begin position="59"/>
        <end position="80"/>
    </location>
</feature>
<keyword evidence="2" id="KW-0472">Membrane</keyword>
<keyword evidence="2" id="KW-0812">Transmembrane</keyword>
<comment type="caution">
    <text evidence="3">The sequence shown here is derived from an EMBL/GenBank/DDBJ whole genome shotgun (WGS) entry which is preliminary data.</text>
</comment>
<protein>
    <submittedName>
        <fullName evidence="3">SLATT domain-containing protein</fullName>
    </submittedName>
</protein>
<name>A0ABU5SPJ8_9BACT</name>
<gene>
    <name evidence="3" type="ORF">VB798_21775</name>
</gene>
<dbReference type="Proteomes" id="UP001302222">
    <property type="component" value="Unassembled WGS sequence"/>
</dbReference>
<feature type="compositionally biased region" description="Basic and acidic residues" evidence="1">
    <location>
        <begin position="148"/>
        <end position="174"/>
    </location>
</feature>
<reference evidence="3 4" key="1">
    <citation type="submission" date="2023-12" db="EMBL/GenBank/DDBJ databases">
        <title>Novel species of the genus Arcicella isolated from rivers.</title>
        <authorList>
            <person name="Lu H."/>
        </authorList>
    </citation>
    <scope>NUCLEOTIDE SEQUENCE [LARGE SCALE GENOMIC DNA]</scope>
    <source>
        <strain evidence="3 4">DC25W</strain>
    </source>
</reference>